<organism evidence="1 2">
    <name type="scientific">Actinomadura chokoriensis</name>
    <dbReference type="NCBI Taxonomy" id="454156"/>
    <lineage>
        <taxon>Bacteria</taxon>
        <taxon>Bacillati</taxon>
        <taxon>Actinomycetota</taxon>
        <taxon>Actinomycetes</taxon>
        <taxon>Streptosporangiales</taxon>
        <taxon>Thermomonosporaceae</taxon>
        <taxon>Actinomadura</taxon>
    </lineage>
</organism>
<dbReference type="RefSeq" id="WP_371945864.1">
    <property type="nucleotide sequence ID" value="NZ_JAXCEH010000036.1"/>
</dbReference>
<accession>A0ABV4R7E4</accession>
<dbReference type="Proteomes" id="UP001569904">
    <property type="component" value="Unassembled WGS sequence"/>
</dbReference>
<gene>
    <name evidence="1" type="ORF">SM436_34585</name>
</gene>
<name>A0ABV4R7E4_9ACTN</name>
<evidence type="ECO:0008006" key="3">
    <source>
        <dbReference type="Google" id="ProtNLM"/>
    </source>
</evidence>
<sequence>MRSTEELLSLVRDRESRQYVGEAIRAYQAGAHRAAIVSVWIAVSLDIIGKIRERATAGDGEARTYVENLDRTIESGSIKALQDNERSILDVARDKFELIDTREHTELSRLRDDRHICAHPAFVKIDEIFEPTPELVRTHLSVAVDALLSKTPTPGKAAIERFKRDFESNSFPRSSDDVTSYLRDTFYRNGKTSMRRNLSELIIKLCLMDHGQPALGMRSRTVAQALARVSPELFTQAVSSVIRKREEGAGLKDNELLAFVGRLGDMGEAWEAFPEVSGVRAVSAVQHAPIEDLIKYDVFHADMTGHPAAQAISERAETLNQPQLLSVIEGGSLSSCIIDGALEYFRDSRSYREAEFNMANLVLPVTPEFTLEHLEQVKSAFLSNAQINRAADMPELMVELFRDTNHLLPSSAKMWHELRKAIEEMNGITDFDLSEDDHYHYVKLRALIFEFPPF</sequence>
<comment type="caution">
    <text evidence="1">The sequence shown here is derived from an EMBL/GenBank/DDBJ whole genome shotgun (WGS) entry which is preliminary data.</text>
</comment>
<evidence type="ECO:0000313" key="1">
    <source>
        <dbReference type="EMBL" id="MFA1558846.1"/>
    </source>
</evidence>
<reference evidence="1 2" key="1">
    <citation type="submission" date="2023-11" db="EMBL/GenBank/DDBJ databases">
        <title>Actinomadura monticuli sp. nov., isolated from volcanic ash.</title>
        <authorList>
            <person name="Lee S.D."/>
            <person name="Yang H."/>
            <person name="Kim I.S."/>
        </authorList>
    </citation>
    <scope>NUCLEOTIDE SEQUENCE [LARGE SCALE GENOMIC DNA]</scope>
    <source>
        <strain evidence="1 2">DSM 45346</strain>
    </source>
</reference>
<evidence type="ECO:0000313" key="2">
    <source>
        <dbReference type="Proteomes" id="UP001569904"/>
    </source>
</evidence>
<keyword evidence="2" id="KW-1185">Reference proteome</keyword>
<dbReference type="EMBL" id="JAXCEH010000036">
    <property type="protein sequence ID" value="MFA1558846.1"/>
    <property type="molecule type" value="Genomic_DNA"/>
</dbReference>
<proteinExistence type="predicted"/>
<protein>
    <recommendedName>
        <fullName evidence="3">DUF4209 domain-containing protein</fullName>
    </recommendedName>
</protein>